<organism evidence="2 3">
    <name type="scientific">Lithocarpus litseifolius</name>
    <dbReference type="NCBI Taxonomy" id="425828"/>
    <lineage>
        <taxon>Eukaryota</taxon>
        <taxon>Viridiplantae</taxon>
        <taxon>Streptophyta</taxon>
        <taxon>Embryophyta</taxon>
        <taxon>Tracheophyta</taxon>
        <taxon>Spermatophyta</taxon>
        <taxon>Magnoliopsida</taxon>
        <taxon>eudicotyledons</taxon>
        <taxon>Gunneridae</taxon>
        <taxon>Pentapetalae</taxon>
        <taxon>rosids</taxon>
        <taxon>fabids</taxon>
        <taxon>Fagales</taxon>
        <taxon>Fagaceae</taxon>
        <taxon>Lithocarpus</taxon>
    </lineage>
</organism>
<reference evidence="2 3" key="1">
    <citation type="submission" date="2024-01" db="EMBL/GenBank/DDBJ databases">
        <title>A telomere-to-telomere, gap-free genome of sweet tea (Lithocarpus litseifolius).</title>
        <authorList>
            <person name="Zhou J."/>
        </authorList>
    </citation>
    <scope>NUCLEOTIDE SEQUENCE [LARGE SCALE GENOMIC DNA]</scope>
    <source>
        <strain evidence="2">Zhou-2022a</strain>
        <tissue evidence="2">Leaf</tissue>
    </source>
</reference>
<accession>A0AAW2BI72</accession>
<feature type="compositionally biased region" description="Basic and acidic residues" evidence="1">
    <location>
        <begin position="59"/>
        <end position="71"/>
    </location>
</feature>
<dbReference type="EMBL" id="JAZDWU010000011">
    <property type="protein sequence ID" value="KAK9985467.1"/>
    <property type="molecule type" value="Genomic_DNA"/>
</dbReference>
<feature type="region of interest" description="Disordered" evidence="1">
    <location>
        <begin position="140"/>
        <end position="172"/>
    </location>
</feature>
<feature type="compositionally biased region" description="Basic residues" evidence="1">
    <location>
        <begin position="26"/>
        <end position="37"/>
    </location>
</feature>
<evidence type="ECO:0000313" key="3">
    <source>
        <dbReference type="Proteomes" id="UP001459277"/>
    </source>
</evidence>
<keyword evidence="3" id="KW-1185">Reference proteome</keyword>
<comment type="caution">
    <text evidence="2">The sequence shown here is derived from an EMBL/GenBank/DDBJ whole genome shotgun (WGS) entry which is preliminary data.</text>
</comment>
<protein>
    <submittedName>
        <fullName evidence="2">Uncharacterized protein</fullName>
    </submittedName>
</protein>
<feature type="compositionally biased region" description="Acidic residues" evidence="1">
    <location>
        <begin position="150"/>
        <end position="166"/>
    </location>
</feature>
<feature type="region of interest" description="Disordered" evidence="1">
    <location>
        <begin position="1"/>
        <end position="99"/>
    </location>
</feature>
<sequence>MRRVLDIEHPPKRAFLNSRKVNNEHRIHKPKPHRPKKSSQNSPSKDLSNCVVTQIHPRIHGEKCHRPEPEMHGPLARRAKQPSPFRGHEREVNGEEEHVLRVTRRPAMRVAHLEESTGFGASLLYGGFDELVDELGDYEAESEEHALEFTAEDEVGDEAAEADENWDQGNPG</sequence>
<feature type="compositionally biased region" description="Basic and acidic residues" evidence="1">
    <location>
        <begin position="1"/>
        <end position="11"/>
    </location>
</feature>
<gene>
    <name evidence="2" type="ORF">SO802_030418</name>
</gene>
<evidence type="ECO:0000313" key="2">
    <source>
        <dbReference type="EMBL" id="KAK9985467.1"/>
    </source>
</evidence>
<feature type="compositionally biased region" description="Basic and acidic residues" evidence="1">
    <location>
        <begin position="86"/>
        <end position="99"/>
    </location>
</feature>
<dbReference type="Proteomes" id="UP001459277">
    <property type="component" value="Unassembled WGS sequence"/>
</dbReference>
<proteinExistence type="predicted"/>
<feature type="compositionally biased region" description="Polar residues" evidence="1">
    <location>
        <begin position="38"/>
        <end position="52"/>
    </location>
</feature>
<dbReference type="AlphaFoldDB" id="A0AAW2BI72"/>
<name>A0AAW2BI72_9ROSI</name>
<evidence type="ECO:0000256" key="1">
    <source>
        <dbReference type="SAM" id="MobiDB-lite"/>
    </source>
</evidence>